<evidence type="ECO:0000259" key="2">
    <source>
        <dbReference type="PROSITE" id="PS50011"/>
    </source>
</evidence>
<dbReference type="InterPro" id="IPR000719">
    <property type="entry name" value="Prot_kinase_dom"/>
</dbReference>
<gene>
    <name evidence="3" type="ORF">GLOIN_2v1479980</name>
</gene>
<feature type="domain" description="Protein kinase" evidence="2">
    <location>
        <begin position="1"/>
        <end position="247"/>
    </location>
</feature>
<proteinExistence type="predicted"/>
<dbReference type="PANTHER" id="PTHR44329:SF214">
    <property type="entry name" value="PROTEIN KINASE DOMAIN-CONTAINING PROTEIN"/>
    <property type="match status" value="1"/>
</dbReference>
<reference evidence="3 4" key="1">
    <citation type="journal article" date="2013" name="Proc. Natl. Acad. Sci. U.S.A.">
        <title>Genome of an arbuscular mycorrhizal fungus provides insight into the oldest plant symbiosis.</title>
        <authorList>
            <person name="Tisserant E."/>
            <person name="Malbreil M."/>
            <person name="Kuo A."/>
            <person name="Kohler A."/>
            <person name="Symeonidi A."/>
            <person name="Balestrini R."/>
            <person name="Charron P."/>
            <person name="Duensing N."/>
            <person name="Frei Dit Frey N."/>
            <person name="Gianinazzi-Pearson V."/>
            <person name="Gilbert L.B."/>
            <person name="Handa Y."/>
            <person name="Herr J.R."/>
            <person name="Hijri M."/>
            <person name="Koul R."/>
            <person name="Kawaguchi M."/>
            <person name="Krajinski F."/>
            <person name="Lammers P.J."/>
            <person name="Masclaux F.G."/>
            <person name="Murat C."/>
            <person name="Morin E."/>
            <person name="Ndikumana S."/>
            <person name="Pagni M."/>
            <person name="Petitpierre D."/>
            <person name="Requena N."/>
            <person name="Rosikiewicz P."/>
            <person name="Riley R."/>
            <person name="Saito K."/>
            <person name="San Clemente H."/>
            <person name="Shapiro H."/>
            <person name="van Tuinen D."/>
            <person name="Becard G."/>
            <person name="Bonfante P."/>
            <person name="Paszkowski U."/>
            <person name="Shachar-Hill Y.Y."/>
            <person name="Tuskan G.A."/>
            <person name="Young P.W."/>
            <person name="Sanders I.R."/>
            <person name="Henrissat B."/>
            <person name="Rensing S.A."/>
            <person name="Grigoriev I.V."/>
            <person name="Corradi N."/>
            <person name="Roux C."/>
            <person name="Martin F."/>
        </authorList>
    </citation>
    <scope>NUCLEOTIDE SEQUENCE [LARGE SCALE GENOMIC DNA]</scope>
    <source>
        <strain evidence="3 4">DAOM 197198</strain>
    </source>
</reference>
<dbReference type="GO" id="GO:0005524">
    <property type="term" value="F:ATP binding"/>
    <property type="evidence" value="ECO:0007669"/>
    <property type="project" value="InterPro"/>
</dbReference>
<dbReference type="InterPro" id="IPR001245">
    <property type="entry name" value="Ser-Thr/Tyr_kinase_cat_dom"/>
</dbReference>
<organism evidence="3 4">
    <name type="scientific">Rhizophagus irregularis (strain DAOM 181602 / DAOM 197198 / MUCL 43194)</name>
    <name type="common">Arbuscular mycorrhizal fungus</name>
    <name type="synonym">Glomus intraradices</name>
    <dbReference type="NCBI Taxonomy" id="747089"/>
    <lineage>
        <taxon>Eukaryota</taxon>
        <taxon>Fungi</taxon>
        <taxon>Fungi incertae sedis</taxon>
        <taxon>Mucoromycota</taxon>
        <taxon>Glomeromycotina</taxon>
        <taxon>Glomeromycetes</taxon>
        <taxon>Glomerales</taxon>
        <taxon>Glomeraceae</taxon>
        <taxon>Rhizophagus</taxon>
    </lineage>
</organism>
<feature type="compositionally biased region" description="Acidic residues" evidence="1">
    <location>
        <begin position="268"/>
        <end position="278"/>
    </location>
</feature>
<name>A0A2P4PVT4_RHIID</name>
<evidence type="ECO:0000313" key="4">
    <source>
        <dbReference type="Proteomes" id="UP000018888"/>
    </source>
</evidence>
<feature type="region of interest" description="Disordered" evidence="1">
    <location>
        <begin position="258"/>
        <end position="278"/>
    </location>
</feature>
<dbReference type="VEuPathDB" id="FungiDB:RhiirFUN_005841"/>
<dbReference type="AlphaFoldDB" id="A0A2P4PVT4"/>
<dbReference type="InterPro" id="IPR051681">
    <property type="entry name" value="Ser/Thr_Kinases-Pseudokinases"/>
</dbReference>
<dbReference type="SUPFAM" id="SSF56112">
    <property type="entry name" value="Protein kinase-like (PK-like)"/>
    <property type="match status" value="1"/>
</dbReference>
<dbReference type="Gene3D" id="1.10.510.10">
    <property type="entry name" value="Transferase(Phosphotransferase) domain 1"/>
    <property type="match status" value="1"/>
</dbReference>
<keyword evidence="4" id="KW-1185">Reference proteome</keyword>
<dbReference type="GO" id="GO:0004674">
    <property type="term" value="F:protein serine/threonine kinase activity"/>
    <property type="evidence" value="ECO:0007669"/>
    <property type="project" value="TreeGrafter"/>
</dbReference>
<dbReference type="EMBL" id="AUPC02000134">
    <property type="protein sequence ID" value="POG69509.1"/>
    <property type="molecule type" value="Genomic_DNA"/>
</dbReference>
<evidence type="ECO:0000256" key="1">
    <source>
        <dbReference type="SAM" id="MobiDB-lite"/>
    </source>
</evidence>
<dbReference type="PRINTS" id="PR00109">
    <property type="entry name" value="TYRKINASE"/>
</dbReference>
<dbReference type="Pfam" id="PF07714">
    <property type="entry name" value="PK_Tyr_Ser-Thr"/>
    <property type="match status" value="1"/>
</dbReference>
<dbReference type="PROSITE" id="PS50011">
    <property type="entry name" value="PROTEIN_KINASE_DOM"/>
    <property type="match status" value="1"/>
</dbReference>
<dbReference type="PANTHER" id="PTHR44329">
    <property type="entry name" value="SERINE/THREONINE-PROTEIN KINASE TNNI3K-RELATED"/>
    <property type="match status" value="1"/>
</dbReference>
<sequence>MRQISPYGLWDHLTTPPGSTVLKSLNDSSNINEDFLNEWKLHLQCQHEAYLNDALLTPIIGITKDPDTLNYMIIMQYLPKGSLRDNLLIKKYNPNDKFNNLWRITNQLKAIHKLNLIHGDFHNGNILQSKFSLFISDFGLSKPVNQTNIKDEIYGILPYMAPEVLRGKPYTKAADIYSFGIIMWEMTSGVPAFHNIPHDLNLSLNICRGIRPEIIEGTMPEYVELMKRCWDNNPEKRPTVDEVEDIFGKWDTTYPMEGEEEKRIPVPDEQDELDDFII</sequence>
<dbReference type="InterPro" id="IPR011009">
    <property type="entry name" value="Kinase-like_dom_sf"/>
</dbReference>
<accession>A0A2P4PVT4</accession>
<dbReference type="Proteomes" id="UP000018888">
    <property type="component" value="Unassembled WGS sequence"/>
</dbReference>
<protein>
    <submittedName>
        <fullName evidence="3">Kinase-like domain-containing protein</fullName>
    </submittedName>
</protein>
<evidence type="ECO:0000313" key="3">
    <source>
        <dbReference type="EMBL" id="POG69509.1"/>
    </source>
</evidence>
<reference evidence="3 4" key="2">
    <citation type="journal article" date="2018" name="New Phytol.">
        <title>High intraspecific genome diversity in the model arbuscular mycorrhizal symbiont Rhizophagus irregularis.</title>
        <authorList>
            <person name="Chen E.C.H."/>
            <person name="Morin E."/>
            <person name="Beaudet D."/>
            <person name="Noel J."/>
            <person name="Yildirir G."/>
            <person name="Ndikumana S."/>
            <person name="Charron P."/>
            <person name="St-Onge C."/>
            <person name="Giorgi J."/>
            <person name="Kruger M."/>
            <person name="Marton T."/>
            <person name="Ropars J."/>
            <person name="Grigoriev I.V."/>
            <person name="Hainaut M."/>
            <person name="Henrissat B."/>
            <person name="Roux C."/>
            <person name="Martin F."/>
            <person name="Corradi N."/>
        </authorList>
    </citation>
    <scope>NUCLEOTIDE SEQUENCE [LARGE SCALE GENOMIC DNA]</scope>
    <source>
        <strain evidence="3 4">DAOM 197198</strain>
    </source>
</reference>
<comment type="caution">
    <text evidence="3">The sequence shown here is derived from an EMBL/GenBank/DDBJ whole genome shotgun (WGS) entry which is preliminary data.</text>
</comment>